<name>A0A8J7KZQ6_9FIRM</name>
<organism evidence="2 3">
    <name type="scientific">Mobilitalea sibirica</name>
    <dbReference type="NCBI Taxonomy" id="1462919"/>
    <lineage>
        <taxon>Bacteria</taxon>
        <taxon>Bacillati</taxon>
        <taxon>Bacillota</taxon>
        <taxon>Clostridia</taxon>
        <taxon>Lachnospirales</taxon>
        <taxon>Lachnospiraceae</taxon>
        <taxon>Mobilitalea</taxon>
    </lineage>
</organism>
<proteinExistence type="predicted"/>
<dbReference type="GO" id="GO:0005886">
    <property type="term" value="C:plasma membrane"/>
    <property type="evidence" value="ECO:0007669"/>
    <property type="project" value="UniProtKB-SubCell"/>
</dbReference>
<evidence type="ECO:0000313" key="2">
    <source>
        <dbReference type="EMBL" id="MBH1940728.1"/>
    </source>
</evidence>
<reference evidence="2" key="1">
    <citation type="submission" date="2020-12" db="EMBL/GenBank/DDBJ databases">
        <title>M. sibirica DSM 26468T genome.</title>
        <authorList>
            <person name="Thieme N."/>
            <person name="Rettenmaier R."/>
            <person name="Zverlov V."/>
            <person name="Liebl W."/>
        </authorList>
    </citation>
    <scope>NUCLEOTIDE SEQUENCE</scope>
    <source>
        <strain evidence="2">DSM 26468</strain>
    </source>
</reference>
<evidence type="ECO:0000313" key="3">
    <source>
        <dbReference type="Proteomes" id="UP000623269"/>
    </source>
</evidence>
<dbReference type="EMBL" id="JAEAGR010000006">
    <property type="protein sequence ID" value="MBH1940728.1"/>
    <property type="molecule type" value="Genomic_DNA"/>
</dbReference>
<feature type="transmembrane region" description="Helical" evidence="1">
    <location>
        <begin position="320"/>
        <end position="340"/>
    </location>
</feature>
<dbReference type="PANTHER" id="PTHR43471">
    <property type="entry name" value="ABC TRANSPORTER PERMEASE"/>
    <property type="match status" value="1"/>
</dbReference>
<gene>
    <name evidence="2" type="ORF">I5677_07495</name>
</gene>
<feature type="transmembrane region" description="Helical" evidence="1">
    <location>
        <begin position="21"/>
        <end position="40"/>
    </location>
</feature>
<keyword evidence="3" id="KW-1185">Reference proteome</keyword>
<dbReference type="Proteomes" id="UP000623269">
    <property type="component" value="Unassembled WGS sequence"/>
</dbReference>
<protein>
    <submittedName>
        <fullName evidence="2">ABC transporter permease</fullName>
    </submittedName>
</protein>
<feature type="transmembrane region" description="Helical" evidence="1">
    <location>
        <begin position="289"/>
        <end position="314"/>
    </location>
</feature>
<sequence>MNGTKNIIIKELTRVFTDKKLIFSLFIMPGVMIMVMYSIMGNLMKNMMTDIEENIPTVYIQNAPEDLQQTMEAVEYIADISYLSSTDQTDSIKNDILYGNVDLLVVFDEGFRDTINAYKEQGDAIPEVKTFYNTAEDYSNAARSNFVNNVLSTYQQTLLAKRLGNMELLQVFYIDKDPESSVIVDQKKEDGRFISMLLPLLMNIMLFSGAMALGVDAITGEKERGTLSSMLLSPIKRSEIVFGKLVSLAILSSISAVIYAVSAIIGIQRLNAGQAGGDMGSISLAPLEMVQLFVILLVVVYLYVGLVSLVAVYARTAKEANTYVAPLMIFVMLGSIMTMFSGGSDRGLTYFAIPIYNSAISIQNLIMGELTMAQFGITVGTIMILAAFVTALITKAFNSEKVMFNA</sequence>
<evidence type="ECO:0000256" key="1">
    <source>
        <dbReference type="SAM" id="Phobius"/>
    </source>
</evidence>
<feature type="transmembrane region" description="Helical" evidence="1">
    <location>
        <begin position="372"/>
        <end position="393"/>
    </location>
</feature>
<feature type="transmembrane region" description="Helical" evidence="1">
    <location>
        <begin position="197"/>
        <end position="220"/>
    </location>
</feature>
<comment type="caution">
    <text evidence="2">The sequence shown here is derived from an EMBL/GenBank/DDBJ whole genome shotgun (WGS) entry which is preliminary data.</text>
</comment>
<keyword evidence="1" id="KW-1133">Transmembrane helix</keyword>
<accession>A0A8J7KZQ6</accession>
<keyword evidence="1" id="KW-0812">Transmembrane</keyword>
<keyword evidence="1" id="KW-0472">Membrane</keyword>
<dbReference type="PANTHER" id="PTHR43471:SF3">
    <property type="entry name" value="ABC TRANSPORTER PERMEASE PROTEIN NATB"/>
    <property type="match status" value="1"/>
</dbReference>
<dbReference type="AlphaFoldDB" id="A0A8J7KZQ6"/>
<dbReference type="Pfam" id="PF12679">
    <property type="entry name" value="ABC2_membrane_2"/>
    <property type="match status" value="1"/>
</dbReference>
<dbReference type="GO" id="GO:0140359">
    <property type="term" value="F:ABC-type transporter activity"/>
    <property type="evidence" value="ECO:0007669"/>
    <property type="project" value="InterPro"/>
</dbReference>
<dbReference type="RefSeq" id="WP_197660953.1">
    <property type="nucleotide sequence ID" value="NZ_JAEAGR010000006.1"/>
</dbReference>
<feature type="transmembrane region" description="Helical" evidence="1">
    <location>
        <begin position="240"/>
        <end position="268"/>
    </location>
</feature>